<dbReference type="Pfam" id="PF20583">
    <property type="entry name" value="DUF6786"/>
    <property type="match status" value="1"/>
</dbReference>
<name>A0A6P1VXE5_9BACT</name>
<organism evidence="1 2">
    <name type="scientific">Spirosoma endbachense</name>
    <dbReference type="NCBI Taxonomy" id="2666025"/>
    <lineage>
        <taxon>Bacteria</taxon>
        <taxon>Pseudomonadati</taxon>
        <taxon>Bacteroidota</taxon>
        <taxon>Cytophagia</taxon>
        <taxon>Cytophagales</taxon>
        <taxon>Cytophagaceae</taxon>
        <taxon>Spirosoma</taxon>
    </lineage>
</organism>
<protein>
    <recommendedName>
        <fullName evidence="3">Lipoprotein</fullName>
    </recommendedName>
</protein>
<dbReference type="AlphaFoldDB" id="A0A6P1VXE5"/>
<evidence type="ECO:0000313" key="2">
    <source>
        <dbReference type="Proteomes" id="UP000464577"/>
    </source>
</evidence>
<dbReference type="InterPro" id="IPR046713">
    <property type="entry name" value="DUF6786"/>
</dbReference>
<dbReference type="EMBL" id="CP045997">
    <property type="protein sequence ID" value="QHV97435.1"/>
    <property type="molecule type" value="Genomic_DNA"/>
</dbReference>
<dbReference type="PROSITE" id="PS51257">
    <property type="entry name" value="PROKAR_LIPOPROTEIN"/>
    <property type="match status" value="1"/>
</dbReference>
<dbReference type="KEGG" id="senf:GJR95_21580"/>
<accession>A0A6P1VXE5</accession>
<evidence type="ECO:0008006" key="3">
    <source>
        <dbReference type="Google" id="ProtNLM"/>
    </source>
</evidence>
<dbReference type="Proteomes" id="UP000464577">
    <property type="component" value="Chromosome"/>
</dbReference>
<gene>
    <name evidence="1" type="ORF">GJR95_21580</name>
</gene>
<reference evidence="1 2" key="1">
    <citation type="submission" date="2019-11" db="EMBL/GenBank/DDBJ databases">
        <title>Spirosoma endbachense sp. nov., isolated from a natural salt meadow.</title>
        <authorList>
            <person name="Rojas J."/>
            <person name="Ambika Manirajan B."/>
            <person name="Ratering S."/>
            <person name="Suarez C."/>
            <person name="Geissler-Plaum R."/>
            <person name="Schnell S."/>
        </authorList>
    </citation>
    <scope>NUCLEOTIDE SEQUENCE [LARGE SCALE GENOMIC DNA]</scope>
    <source>
        <strain evidence="1 2">I-24</strain>
    </source>
</reference>
<sequence length="408" mass="44841">MNKILLLAFGCGILACSGRKSATTDEQKTANMDSASIDQNTFSEARQFLQEYHPDLIELKAGDAEALICPAYQGRVMTSTADGQASYGWINYELIQSKKILPHMNAFGGEDRFWLGPEGGQFALYFKKGDPFDGEHWQTPAAIDSEPFTLTEKTETSATFTRQVELVNYSGSPFNIGIERTVSLVSKPEIDQLLGEKTDSLKVVGVRSDNVIINKGAQTWSAKTGLPSIWILGMMNASPATTVIVPFQTGAGQPINDSYFGKVPAERLIVGERSALFKADANYRSKIGVAPARATKWLGSYDPATKTLTLVTYTFDPGNKKYVNSTWELQKEPYSGDVINAYNDGPMKPGQPQMGKFYEMESSSPAAALAPSESMRHQHTTIHLQGPESELDKIAQRLLLTRLETIQQ</sequence>
<proteinExistence type="predicted"/>
<keyword evidence="2" id="KW-1185">Reference proteome</keyword>
<dbReference type="RefSeq" id="WP_162387845.1">
    <property type="nucleotide sequence ID" value="NZ_CP045997.1"/>
</dbReference>
<evidence type="ECO:0000313" key="1">
    <source>
        <dbReference type="EMBL" id="QHV97435.1"/>
    </source>
</evidence>